<evidence type="ECO:0000259" key="7">
    <source>
        <dbReference type="Pfam" id="PF19358"/>
    </source>
</evidence>
<dbReference type="Pfam" id="PF19358">
    <property type="entry name" value="DUF5935"/>
    <property type="match status" value="1"/>
</dbReference>
<name>A0A5C6TRX5_9SPHN</name>
<feature type="transmembrane region" description="Helical" evidence="5">
    <location>
        <begin position="166"/>
        <end position="189"/>
    </location>
</feature>
<dbReference type="Proteomes" id="UP000321249">
    <property type="component" value="Unassembled WGS sequence"/>
</dbReference>
<dbReference type="Pfam" id="PF04932">
    <property type="entry name" value="Wzy_C"/>
    <property type="match status" value="1"/>
</dbReference>
<feature type="transmembrane region" description="Helical" evidence="5">
    <location>
        <begin position="76"/>
        <end position="93"/>
    </location>
</feature>
<dbReference type="NCBIfam" id="TIGR03097">
    <property type="entry name" value="PEP_O_lig_1"/>
    <property type="match status" value="1"/>
</dbReference>
<evidence type="ECO:0000256" key="2">
    <source>
        <dbReference type="ARBA" id="ARBA00022692"/>
    </source>
</evidence>
<dbReference type="InterPro" id="IPR007016">
    <property type="entry name" value="O-antigen_ligase-rel_domated"/>
</dbReference>
<keyword evidence="4 5" id="KW-0472">Membrane</keyword>
<gene>
    <name evidence="8" type="ORF">FRZ32_01515</name>
</gene>
<evidence type="ECO:0000256" key="3">
    <source>
        <dbReference type="ARBA" id="ARBA00022989"/>
    </source>
</evidence>
<feature type="transmembrane region" description="Helical" evidence="5">
    <location>
        <begin position="43"/>
        <end position="64"/>
    </location>
</feature>
<feature type="domain" description="O-antigen ligase-related" evidence="6">
    <location>
        <begin position="209"/>
        <end position="359"/>
    </location>
</feature>
<reference evidence="8 9" key="1">
    <citation type="journal article" date="2015" name="J. Microbiol.">
        <title>Sphingosinicella ginsenosidimutans sp. nov., with ginsenoside converting activity.</title>
        <authorList>
            <person name="Kim J.K."/>
            <person name="Kang M.S."/>
            <person name="Park S.C."/>
            <person name="Kim K.M."/>
            <person name="Choi K."/>
            <person name="Yoon M.H."/>
            <person name="Im W.T."/>
        </authorList>
    </citation>
    <scope>NUCLEOTIDE SEQUENCE [LARGE SCALE GENOMIC DNA]</scope>
    <source>
        <strain evidence="8 9">BS-11</strain>
    </source>
</reference>
<evidence type="ECO:0000313" key="9">
    <source>
        <dbReference type="Proteomes" id="UP000321249"/>
    </source>
</evidence>
<dbReference type="GO" id="GO:0016020">
    <property type="term" value="C:membrane"/>
    <property type="evidence" value="ECO:0007669"/>
    <property type="project" value="UniProtKB-SubCell"/>
</dbReference>
<evidence type="ECO:0000259" key="6">
    <source>
        <dbReference type="Pfam" id="PF04932"/>
    </source>
</evidence>
<evidence type="ECO:0000256" key="4">
    <source>
        <dbReference type="ARBA" id="ARBA00023136"/>
    </source>
</evidence>
<feature type="transmembrane region" description="Helical" evidence="5">
    <location>
        <begin position="351"/>
        <end position="370"/>
    </location>
</feature>
<keyword evidence="3 5" id="KW-1133">Transmembrane helix</keyword>
<accession>A0A5C6TRX5</accession>
<dbReference type="AlphaFoldDB" id="A0A5C6TRX5"/>
<dbReference type="InterPro" id="IPR045979">
    <property type="entry name" value="DUF5935"/>
</dbReference>
<evidence type="ECO:0000313" key="8">
    <source>
        <dbReference type="EMBL" id="TXC62448.1"/>
    </source>
</evidence>
<proteinExistence type="predicted"/>
<dbReference type="RefSeq" id="WP_147041836.1">
    <property type="nucleotide sequence ID" value="NZ_BAABIR010000001.1"/>
</dbReference>
<organism evidence="8 9">
    <name type="scientific">Allosphingosinicella ginsenosidimutans</name>
    <dbReference type="NCBI Taxonomy" id="1176539"/>
    <lineage>
        <taxon>Bacteria</taxon>
        <taxon>Pseudomonadati</taxon>
        <taxon>Pseudomonadota</taxon>
        <taxon>Alphaproteobacteria</taxon>
        <taxon>Sphingomonadales</taxon>
        <taxon>Sphingomonadaceae</taxon>
        <taxon>Allosphingosinicella</taxon>
    </lineage>
</organism>
<sequence length="455" mass="50135">MRDLFLLGYLVALLAVALRRPFLFTLAYIYVDTVSPQRLSWFLLNRIPLSLILAALAMGAWLIADRKDGLRFTMRQGLMLLMLAYAGVTTLHADFPVEAAVKWDWAWKAVAFAVFLPFTLRTRLRIEATLLFLTLSAASIIITGGIKTVLSGGGYGVLNLMVDNNSGLYESSIISTVSVALIPIIWWLMSHGTIFPPDWRVKAFGAGLIFACLLIPVGTEARTGLVCIALLAVLMLREVKRRFLYIALLGTLGLCAIPLLPSSFTSRMQTIEGYQGDQSAGTRLAVWGWTLDYVKDHPFGGGFGAYRQNRVQVNLTDAQASGAVESIDSRTVEDAGRAWHSSYFEMLGEQGWPGLAIFLAIHLIGLVRMETIRRRYRRRDDLPWAAPLATALQHFHLIYLLGGAFVQTAFQPFGWLVIGVQMGFDNWLAKREKAGRARQGFAPAPPLPGASAGAA</sequence>
<evidence type="ECO:0000256" key="5">
    <source>
        <dbReference type="SAM" id="Phobius"/>
    </source>
</evidence>
<comment type="caution">
    <text evidence="8">The sequence shown here is derived from an EMBL/GenBank/DDBJ whole genome shotgun (WGS) entry which is preliminary data.</text>
</comment>
<dbReference type="EMBL" id="VOQQ01000001">
    <property type="protein sequence ID" value="TXC62448.1"/>
    <property type="molecule type" value="Genomic_DNA"/>
</dbReference>
<dbReference type="InterPro" id="IPR017528">
    <property type="entry name" value="CHP03097O-antigen_lig-rel"/>
</dbReference>
<feature type="transmembrane region" description="Helical" evidence="5">
    <location>
        <begin position="201"/>
        <end position="217"/>
    </location>
</feature>
<feature type="domain" description="DUF5935" evidence="7">
    <location>
        <begin position="1"/>
        <end position="193"/>
    </location>
</feature>
<keyword evidence="9" id="KW-1185">Reference proteome</keyword>
<dbReference type="GO" id="GO:0016874">
    <property type="term" value="F:ligase activity"/>
    <property type="evidence" value="ECO:0007669"/>
    <property type="project" value="UniProtKB-KW"/>
</dbReference>
<dbReference type="InterPro" id="IPR051533">
    <property type="entry name" value="WaaL-like"/>
</dbReference>
<dbReference type="OrthoDB" id="9772644at2"/>
<evidence type="ECO:0000256" key="1">
    <source>
        <dbReference type="ARBA" id="ARBA00004141"/>
    </source>
</evidence>
<dbReference type="PANTHER" id="PTHR37422">
    <property type="entry name" value="TEICHURONIC ACID BIOSYNTHESIS PROTEIN TUAE"/>
    <property type="match status" value="1"/>
</dbReference>
<feature type="transmembrane region" description="Helical" evidence="5">
    <location>
        <begin position="244"/>
        <end position="264"/>
    </location>
</feature>
<dbReference type="PANTHER" id="PTHR37422:SF21">
    <property type="entry name" value="EXOQ-LIKE PROTEIN"/>
    <property type="match status" value="1"/>
</dbReference>
<keyword evidence="2 5" id="KW-0812">Transmembrane</keyword>
<protein>
    <submittedName>
        <fullName evidence="8">Putative O-glycosylation ligase, exosortase A system-associated</fullName>
    </submittedName>
</protein>
<comment type="subcellular location">
    <subcellularLocation>
        <location evidence="1">Membrane</location>
        <topology evidence="1">Multi-pass membrane protein</topology>
    </subcellularLocation>
</comment>
<keyword evidence="8" id="KW-0436">Ligase</keyword>